<dbReference type="EMBL" id="CP139965">
    <property type="protein sequence ID" value="WQD78523.1"/>
    <property type="molecule type" value="Genomic_DNA"/>
</dbReference>
<evidence type="ECO:0000313" key="4">
    <source>
        <dbReference type="Proteomes" id="UP001325479"/>
    </source>
</evidence>
<sequence length="533" mass="56663">MKLKAMALMAALAFEGTAYAAGTGNAAGKADKLDAALSALRAQIAELQAEVKTLKAEQRASQSRPNTHGEAAATAEAPAASANAAPAAGQPAPLSSESAAMLTNDDVRQMREQVNNLSLKTDALEDAATHGPIAGLSVTGYIDPVYLYNRARGAGSFQFLNHNAGVYDYYESTIGDVYLDIKKTFGVGPLAPAAELVIEPNRGAGNGLTNERGGVGNNIVTQADATVPLNSLTTLVAGLVPSPIGYEFQPSNQMVTLTHNLLFDFSEPGSILGVGVKGNNATMTRFWQVFIANEQLHTAGTVASGPNNTSHSNWLPSLVVRYDSVPSTALDIGVAGMYGRSTLLSPCASGYGYQCSSSSPFGMMRYIETDLTYTRDKLQLNAQLDYGEQQKGAWNGGTARWYGLSLQGHRKWTSAWLGHMGATLRFDYLDNSANGGGAPNIAYGLSGSVPSVNPTSGFGLDPACWRASTTNGTECKGARRYDLTADLLFYPTDQITVKLEYRHDQANHPVFLMNDGSYSRSNDLLAAQFLYSF</sequence>
<keyword evidence="2" id="KW-0732">Signal</keyword>
<name>A0ABZ0WMD1_9BURK</name>
<evidence type="ECO:0000256" key="1">
    <source>
        <dbReference type="SAM" id="MobiDB-lite"/>
    </source>
</evidence>
<evidence type="ECO:0000313" key="3">
    <source>
        <dbReference type="EMBL" id="WQD78523.1"/>
    </source>
</evidence>
<evidence type="ECO:0000256" key="2">
    <source>
        <dbReference type="SAM" id="SignalP"/>
    </source>
</evidence>
<feature type="compositionally biased region" description="Low complexity" evidence="1">
    <location>
        <begin position="71"/>
        <end position="93"/>
    </location>
</feature>
<reference evidence="3 4" key="1">
    <citation type="submission" date="2023-12" db="EMBL/GenBank/DDBJ databases">
        <title>Genome sequencing and assembly of bacterial species from a model synthetic community.</title>
        <authorList>
            <person name="Hogle S.L."/>
        </authorList>
    </citation>
    <scope>NUCLEOTIDE SEQUENCE [LARGE SCALE GENOMIC DNA]</scope>
    <source>
        <strain evidence="3 4">HAMBI 2494</strain>
    </source>
</reference>
<protein>
    <submittedName>
        <fullName evidence="3">DUF3138 family protein</fullName>
    </submittedName>
</protein>
<dbReference type="InterPro" id="IPR021485">
    <property type="entry name" value="DUF3138"/>
</dbReference>
<dbReference type="Pfam" id="PF11336">
    <property type="entry name" value="DUF3138"/>
    <property type="match status" value="1"/>
</dbReference>
<dbReference type="SUPFAM" id="SSF56935">
    <property type="entry name" value="Porins"/>
    <property type="match status" value="1"/>
</dbReference>
<gene>
    <name evidence="3" type="ORF">U0042_02095</name>
</gene>
<accession>A0ABZ0WMD1</accession>
<proteinExistence type="predicted"/>
<dbReference type="Proteomes" id="UP001325479">
    <property type="component" value="Chromosome"/>
</dbReference>
<organism evidence="3 4">
    <name type="scientific">Paraburkholderia kururiensis</name>
    <dbReference type="NCBI Taxonomy" id="984307"/>
    <lineage>
        <taxon>Bacteria</taxon>
        <taxon>Pseudomonadati</taxon>
        <taxon>Pseudomonadota</taxon>
        <taxon>Betaproteobacteria</taxon>
        <taxon>Burkholderiales</taxon>
        <taxon>Burkholderiaceae</taxon>
        <taxon>Paraburkholderia</taxon>
    </lineage>
</organism>
<dbReference type="RefSeq" id="WP_198665234.1">
    <property type="nucleotide sequence ID" value="NZ_CP139965.1"/>
</dbReference>
<keyword evidence="4" id="KW-1185">Reference proteome</keyword>
<feature type="chain" id="PRO_5047235544" evidence="2">
    <location>
        <begin position="21"/>
        <end position="533"/>
    </location>
</feature>
<feature type="signal peptide" evidence="2">
    <location>
        <begin position="1"/>
        <end position="20"/>
    </location>
</feature>
<feature type="region of interest" description="Disordered" evidence="1">
    <location>
        <begin position="56"/>
        <end position="95"/>
    </location>
</feature>